<evidence type="ECO:0000256" key="5">
    <source>
        <dbReference type="PROSITE-ProRule" id="PRU01091"/>
    </source>
</evidence>
<sequence length="967" mass="102249">MRFNLLGTLTVESGVGQAVPLGSRKQRQLLAMLLLWPNETVGSAQLVAALWGDEAPASASANLRTYVFGLRRLLDVPDTPPRIVAGAGGYLLRVGQQERDVDRFDAAAARGRACLAAGDAAAAQAELTVAVSMWRGGPLADVPLAPPAAGRVAALTERYLLAEEDLAEVTLRLGDPADAVRRLRVLLERHPLRQRAWEQLMLGLHRLGDIAGALNAFHTARRMLAEQTGLDPGPRLRRLHDDILHQRDLGGPATMAPGSTGSTVHDLPPAVEPFVGRTAEIATVRADLEAGIGAVVALHGPGGVGKSALAVHLAHLSAPRFPDGVFYLDLRGAEPDPAPARPVDAIGRLLRAFSVPGGVVPMDETEASAAYRRYTAGRRILVILDNAHTAAQVAALLPVGPTSAAIITSRRHLATLPRGRHLPIDVLPTADAIDLLGRAGAGGRVGAEPAAADRLALLCGHLPLALRVAAARLASRPGWSLAAFADRLADPARRLDELSYDDLGVRRTLRMAYEALSEGDAHERLCAGAFRLIGDVPLTVVSVGAVAALLGRGTGEAHPVVETLADQRLLEPRQPGRYEMHDLLRLLAGEQAQMHESPAERTAALQRLVETYIVAAERATALANAGWTPTDALPEPIGPWQTWPESAVEVSGWLDTEHLNIVAAVTRASDIGGEPARLAVNLAWLSYPLFWRGGYPAEALALIDRSLALTAALALDTEYAVSLYYRAKLRQADGDPAGAQADLLAGAEVAEGLQDHLRLSAYLDALGNLHYLTGEPVQALRCHERALTLRRQHGTPLHLGGSLSNMADAQFDAGQPEQALAGTREALRIARRIGATGLEGAALAMLGQLECRAGDHAAAERTLTEAMARTAATGDLPTQCEATLARCAARLAGGRPGQALDDAVSARDLASRIGDRYLRAVAARAMAVATTAAGDAPAGRRLAAEAGADLRRLRGYHSPMYASFFGR</sequence>
<dbReference type="PANTHER" id="PTHR35807:SF1">
    <property type="entry name" value="TRANSCRIPTIONAL REGULATOR REDD"/>
    <property type="match status" value="1"/>
</dbReference>
<dbReference type="PRINTS" id="PR00364">
    <property type="entry name" value="DISEASERSIST"/>
</dbReference>
<proteinExistence type="inferred from homology"/>
<dbReference type="Gene3D" id="1.25.40.10">
    <property type="entry name" value="Tetratricopeptide repeat domain"/>
    <property type="match status" value="2"/>
</dbReference>
<dbReference type="SUPFAM" id="SSF48452">
    <property type="entry name" value="TPR-like"/>
    <property type="match status" value="2"/>
</dbReference>
<dbReference type="Proteomes" id="UP001597260">
    <property type="component" value="Unassembled WGS sequence"/>
</dbReference>
<keyword evidence="2" id="KW-0805">Transcription regulation</keyword>
<dbReference type="SMART" id="SM01043">
    <property type="entry name" value="BTAD"/>
    <property type="match status" value="1"/>
</dbReference>
<dbReference type="RefSeq" id="WP_377566189.1">
    <property type="nucleotide sequence ID" value="NZ_JBHTMP010000001.1"/>
</dbReference>
<keyword evidence="3 5" id="KW-0238">DNA-binding</keyword>
<evidence type="ECO:0000313" key="8">
    <source>
        <dbReference type="Proteomes" id="UP001597260"/>
    </source>
</evidence>
<dbReference type="InterPro" id="IPR003593">
    <property type="entry name" value="AAA+_ATPase"/>
</dbReference>
<dbReference type="CDD" id="cd15831">
    <property type="entry name" value="BTAD"/>
    <property type="match status" value="1"/>
</dbReference>
<dbReference type="PROSITE" id="PS51755">
    <property type="entry name" value="OMPR_PHOB"/>
    <property type="match status" value="1"/>
</dbReference>
<dbReference type="InterPro" id="IPR016032">
    <property type="entry name" value="Sig_transdc_resp-reg_C-effctor"/>
</dbReference>
<gene>
    <name evidence="7" type="ORF">ACFQ4H_01845</name>
</gene>
<evidence type="ECO:0000256" key="1">
    <source>
        <dbReference type="ARBA" id="ARBA00005820"/>
    </source>
</evidence>
<dbReference type="InterPro" id="IPR036388">
    <property type="entry name" value="WH-like_DNA-bd_sf"/>
</dbReference>
<dbReference type="Pfam" id="PF00486">
    <property type="entry name" value="Trans_reg_C"/>
    <property type="match status" value="1"/>
</dbReference>
<dbReference type="SUPFAM" id="SSF46894">
    <property type="entry name" value="C-terminal effector domain of the bipartite response regulators"/>
    <property type="match status" value="1"/>
</dbReference>
<dbReference type="SMART" id="SM00028">
    <property type="entry name" value="TPR"/>
    <property type="match status" value="3"/>
</dbReference>
<dbReference type="InterPro" id="IPR011990">
    <property type="entry name" value="TPR-like_helical_dom_sf"/>
</dbReference>
<dbReference type="InterPro" id="IPR019734">
    <property type="entry name" value="TPR_rpt"/>
</dbReference>
<dbReference type="PANTHER" id="PTHR35807">
    <property type="entry name" value="TRANSCRIPTIONAL REGULATOR REDD-RELATED"/>
    <property type="match status" value="1"/>
</dbReference>
<name>A0ABW3Y8C1_9ACTN</name>
<feature type="DNA-binding region" description="OmpR/PhoB-type" evidence="5">
    <location>
        <begin position="1"/>
        <end position="94"/>
    </location>
</feature>
<dbReference type="Gene3D" id="1.10.10.10">
    <property type="entry name" value="Winged helix-like DNA-binding domain superfamily/Winged helix DNA-binding domain"/>
    <property type="match status" value="1"/>
</dbReference>
<dbReference type="InterPro" id="IPR005158">
    <property type="entry name" value="BTAD"/>
</dbReference>
<evidence type="ECO:0000313" key="7">
    <source>
        <dbReference type="EMBL" id="MFD1319826.1"/>
    </source>
</evidence>
<evidence type="ECO:0000256" key="4">
    <source>
        <dbReference type="ARBA" id="ARBA00023163"/>
    </source>
</evidence>
<dbReference type="Pfam" id="PF03704">
    <property type="entry name" value="BTAD"/>
    <property type="match status" value="1"/>
</dbReference>
<dbReference type="InterPro" id="IPR001867">
    <property type="entry name" value="OmpR/PhoB-type_DNA-bd"/>
</dbReference>
<dbReference type="SUPFAM" id="SSF52540">
    <property type="entry name" value="P-loop containing nucleoside triphosphate hydrolases"/>
    <property type="match status" value="1"/>
</dbReference>
<organism evidence="7 8">
    <name type="scientific">Micromonospora sonneratiae</name>
    <dbReference type="NCBI Taxonomy" id="1184706"/>
    <lineage>
        <taxon>Bacteria</taxon>
        <taxon>Bacillati</taxon>
        <taxon>Actinomycetota</taxon>
        <taxon>Actinomycetes</taxon>
        <taxon>Micromonosporales</taxon>
        <taxon>Micromonosporaceae</taxon>
        <taxon>Micromonospora</taxon>
    </lineage>
</organism>
<evidence type="ECO:0000259" key="6">
    <source>
        <dbReference type="PROSITE" id="PS51755"/>
    </source>
</evidence>
<dbReference type="Gene3D" id="3.40.50.300">
    <property type="entry name" value="P-loop containing nucleotide triphosphate hydrolases"/>
    <property type="match status" value="1"/>
</dbReference>
<dbReference type="EMBL" id="JBHTMP010000001">
    <property type="protein sequence ID" value="MFD1319826.1"/>
    <property type="molecule type" value="Genomic_DNA"/>
</dbReference>
<comment type="similarity">
    <text evidence="1">Belongs to the AfsR/DnrI/RedD regulatory family.</text>
</comment>
<reference evidence="8" key="1">
    <citation type="journal article" date="2019" name="Int. J. Syst. Evol. Microbiol.">
        <title>The Global Catalogue of Microorganisms (GCM) 10K type strain sequencing project: providing services to taxonomists for standard genome sequencing and annotation.</title>
        <authorList>
            <consortium name="The Broad Institute Genomics Platform"/>
            <consortium name="The Broad Institute Genome Sequencing Center for Infectious Disease"/>
            <person name="Wu L."/>
            <person name="Ma J."/>
        </authorList>
    </citation>
    <scope>NUCLEOTIDE SEQUENCE [LARGE SCALE GENOMIC DNA]</scope>
    <source>
        <strain evidence="8">JCM 31037</strain>
    </source>
</reference>
<dbReference type="InterPro" id="IPR051677">
    <property type="entry name" value="AfsR-DnrI-RedD_regulator"/>
</dbReference>
<protein>
    <submittedName>
        <fullName evidence="7">BTAD domain-containing putative transcriptional regulator</fullName>
    </submittedName>
</protein>
<evidence type="ECO:0000256" key="2">
    <source>
        <dbReference type="ARBA" id="ARBA00023015"/>
    </source>
</evidence>
<dbReference type="SMART" id="SM00862">
    <property type="entry name" value="Trans_reg_C"/>
    <property type="match status" value="1"/>
</dbReference>
<evidence type="ECO:0000256" key="3">
    <source>
        <dbReference type="ARBA" id="ARBA00023125"/>
    </source>
</evidence>
<dbReference type="SMART" id="SM00382">
    <property type="entry name" value="AAA"/>
    <property type="match status" value="1"/>
</dbReference>
<keyword evidence="4" id="KW-0804">Transcription</keyword>
<accession>A0ABW3Y8C1</accession>
<dbReference type="InterPro" id="IPR027417">
    <property type="entry name" value="P-loop_NTPase"/>
</dbReference>
<comment type="caution">
    <text evidence="7">The sequence shown here is derived from an EMBL/GenBank/DDBJ whole genome shotgun (WGS) entry which is preliminary data.</text>
</comment>
<keyword evidence="8" id="KW-1185">Reference proteome</keyword>
<feature type="domain" description="OmpR/PhoB-type" evidence="6">
    <location>
        <begin position="1"/>
        <end position="94"/>
    </location>
</feature>